<comment type="caution">
    <text evidence="2">The sequence shown here is derived from an EMBL/GenBank/DDBJ whole genome shotgun (WGS) entry which is preliminary data.</text>
</comment>
<dbReference type="Pfam" id="PF19866">
    <property type="entry name" value="DUF6339"/>
    <property type="match status" value="1"/>
</dbReference>
<dbReference type="AlphaFoldDB" id="A0A365GXT8"/>
<gene>
    <name evidence="2" type="ORF">DPM19_33640</name>
</gene>
<proteinExistence type="predicted"/>
<dbReference type="EMBL" id="QLYX01000025">
    <property type="protein sequence ID" value="RAY10743.1"/>
    <property type="molecule type" value="Genomic_DNA"/>
</dbReference>
<dbReference type="InterPro" id="IPR045920">
    <property type="entry name" value="DUF6339"/>
</dbReference>
<keyword evidence="3" id="KW-1185">Reference proteome</keyword>
<feature type="compositionally biased region" description="Basic and acidic residues" evidence="1">
    <location>
        <begin position="298"/>
        <end position="308"/>
    </location>
</feature>
<evidence type="ECO:0000256" key="1">
    <source>
        <dbReference type="SAM" id="MobiDB-lite"/>
    </source>
</evidence>
<dbReference type="Proteomes" id="UP000251891">
    <property type="component" value="Unassembled WGS sequence"/>
</dbReference>
<sequence>MGFLYPRLLSGQAKPLHEAYQTMAPAELTDRVGGTHDSAVFAATGGDRTSEKDLRRLREKVVALAQGSNFPEESTRELRSTFDLKLAKLLHTEMGIVPAEAASGDVWAFLALVLLPDVAYWRYPSPPGDRVLGTDLTRHVFGRLWWRAHLVHSPGDPDPYSALSILGEAAFDQIYARRKALGGSPYLVKAILRVWDSLNLHEFKERQVLIDFLMRLLRLGPFVAFEALNTDALDAELRSVVEESVRAILKATSASPQEIDARVKIVLSGSALGHAPSVSPRKGPTVIRTSLPAATTDEASRRQDERTGLRVSPAPYSAYEGPSFGDPRVLGLKERAEAVETVVRAEGPVTALRVFRIITGLAGTRLRESAARHLVEATKYAVRRNMLAVENQVGRRGYLGATLHMPDGPSCVLRTRGPRALDEIPDRELVAAANLAQAASTTLDLEELAKRTSQIFGYERSTAPFKECLFDALQKHGR</sequence>
<reference evidence="2 3" key="1">
    <citation type="submission" date="2018-06" db="EMBL/GenBank/DDBJ databases">
        <title>Actinomadura craniellae sp. nov. isolated from marine sponge Craniella sp.</title>
        <authorList>
            <person name="Li L."/>
            <person name="Xu Q.H."/>
            <person name="Lin H.W."/>
            <person name="Lu Y.H."/>
        </authorList>
    </citation>
    <scope>NUCLEOTIDE SEQUENCE [LARGE SCALE GENOMIC DNA]</scope>
    <source>
        <strain evidence="2 3">LHW63021</strain>
    </source>
</reference>
<protein>
    <submittedName>
        <fullName evidence="2">Uncharacterized protein</fullName>
    </submittedName>
</protein>
<accession>A0A365GXT8</accession>
<evidence type="ECO:0000313" key="2">
    <source>
        <dbReference type="EMBL" id="RAY10743.1"/>
    </source>
</evidence>
<dbReference type="OrthoDB" id="9813719at2"/>
<name>A0A365GXT8_9ACTN</name>
<organism evidence="2 3">
    <name type="scientific">Actinomadura craniellae</name>
    <dbReference type="NCBI Taxonomy" id="2231787"/>
    <lineage>
        <taxon>Bacteria</taxon>
        <taxon>Bacillati</taxon>
        <taxon>Actinomycetota</taxon>
        <taxon>Actinomycetes</taxon>
        <taxon>Streptosporangiales</taxon>
        <taxon>Thermomonosporaceae</taxon>
        <taxon>Actinomadura</taxon>
    </lineage>
</organism>
<evidence type="ECO:0000313" key="3">
    <source>
        <dbReference type="Proteomes" id="UP000251891"/>
    </source>
</evidence>
<feature type="region of interest" description="Disordered" evidence="1">
    <location>
        <begin position="276"/>
        <end position="317"/>
    </location>
</feature>
<dbReference type="RefSeq" id="WP_111872153.1">
    <property type="nucleotide sequence ID" value="NZ_QLYX01000025.1"/>
</dbReference>